<evidence type="ECO:0000256" key="7">
    <source>
        <dbReference type="ARBA" id="ARBA00048576"/>
    </source>
</evidence>
<dbReference type="Pfam" id="PF00765">
    <property type="entry name" value="Autoind_synth"/>
    <property type="match status" value="1"/>
</dbReference>
<comment type="catalytic activity">
    <reaction evidence="7 9">
        <text>a fatty acyl-[ACP] + S-adenosyl-L-methionine = an N-acyl-L-homoserine lactone + S-methyl-5'-thioadenosine + holo-[ACP] + H(+)</text>
        <dbReference type="Rhea" id="RHEA:10096"/>
        <dbReference type="Rhea" id="RHEA-COMP:9685"/>
        <dbReference type="Rhea" id="RHEA-COMP:14125"/>
        <dbReference type="ChEBI" id="CHEBI:15378"/>
        <dbReference type="ChEBI" id="CHEBI:17509"/>
        <dbReference type="ChEBI" id="CHEBI:55474"/>
        <dbReference type="ChEBI" id="CHEBI:59789"/>
        <dbReference type="ChEBI" id="CHEBI:64479"/>
        <dbReference type="ChEBI" id="CHEBI:138651"/>
        <dbReference type="EC" id="2.3.1.184"/>
    </reaction>
</comment>
<keyword evidence="11" id="KW-1185">Reference proteome</keyword>
<dbReference type="EMBL" id="AJWN02000090">
    <property type="protein sequence ID" value="OEE58982.1"/>
    <property type="molecule type" value="Genomic_DNA"/>
</dbReference>
<evidence type="ECO:0000256" key="5">
    <source>
        <dbReference type="ARBA" id="ARBA00022691"/>
    </source>
</evidence>
<dbReference type="GO" id="GO:0007165">
    <property type="term" value="P:signal transduction"/>
    <property type="evidence" value="ECO:0007669"/>
    <property type="project" value="TreeGrafter"/>
</dbReference>
<comment type="similarity">
    <text evidence="8 9">Belongs to the autoinducer synthase family.</text>
</comment>
<keyword evidence="5 9" id="KW-0949">S-adenosyl-L-methionine</keyword>
<protein>
    <recommendedName>
        <fullName evidence="2 9">Acyl-homoserine-lactone synthase</fullName>
        <ecNumber evidence="1 9">2.3.1.184</ecNumber>
    </recommendedName>
    <alternativeName>
        <fullName evidence="9">Autoinducer synthesis protein</fullName>
    </alternativeName>
</protein>
<comment type="caution">
    <text evidence="10">The sequence shown here is derived from an EMBL/GenBank/DDBJ whole genome shotgun (WGS) entry which is preliminary data.</text>
</comment>
<proteinExistence type="inferred from homology"/>
<evidence type="ECO:0000256" key="1">
    <source>
        <dbReference type="ARBA" id="ARBA00012340"/>
    </source>
</evidence>
<dbReference type="EC" id="2.3.1.184" evidence="1 9"/>
<evidence type="ECO:0000256" key="2">
    <source>
        <dbReference type="ARBA" id="ARBA00018768"/>
    </source>
</evidence>
<keyword evidence="6 8" id="KW-0071">Autoinducer synthesis</keyword>
<dbReference type="RefSeq" id="WP_016961214.1">
    <property type="nucleotide sequence ID" value="NZ_AJWN02000090.1"/>
</dbReference>
<dbReference type="PROSITE" id="PS51187">
    <property type="entry name" value="AUTOINDUCER_SYNTH_2"/>
    <property type="match status" value="1"/>
</dbReference>
<dbReference type="GO" id="GO:0061579">
    <property type="term" value="F:N-acyl homoserine lactone synthase activity"/>
    <property type="evidence" value="ECO:0007669"/>
    <property type="project" value="UniProtKB-UniRule"/>
</dbReference>
<dbReference type="PRINTS" id="PR01549">
    <property type="entry name" value="AUTOINDCRSYN"/>
</dbReference>
<gene>
    <name evidence="10" type="ORF">A1OK_02960</name>
</gene>
<organism evidence="10 11">
    <name type="scientific">Enterovibrio norvegicus FF-454</name>
    <dbReference type="NCBI Taxonomy" id="1185651"/>
    <lineage>
        <taxon>Bacteria</taxon>
        <taxon>Pseudomonadati</taxon>
        <taxon>Pseudomonadota</taxon>
        <taxon>Gammaproteobacteria</taxon>
        <taxon>Vibrionales</taxon>
        <taxon>Vibrionaceae</taxon>
        <taxon>Enterovibrio</taxon>
    </lineage>
</organism>
<reference evidence="10 11" key="1">
    <citation type="journal article" date="2012" name="Science">
        <title>Ecological populations of bacteria act as socially cohesive units of antibiotic production and resistance.</title>
        <authorList>
            <person name="Cordero O.X."/>
            <person name="Wildschutte H."/>
            <person name="Kirkup B."/>
            <person name="Proehl S."/>
            <person name="Ngo L."/>
            <person name="Hussain F."/>
            <person name="Le Roux F."/>
            <person name="Mincer T."/>
            <person name="Polz M.F."/>
        </authorList>
    </citation>
    <scope>NUCLEOTIDE SEQUENCE [LARGE SCALE GENOMIC DNA]</scope>
    <source>
        <strain evidence="10 11">FF-454</strain>
    </source>
</reference>
<evidence type="ECO:0000256" key="8">
    <source>
        <dbReference type="PROSITE-ProRule" id="PRU00533"/>
    </source>
</evidence>
<dbReference type="PANTHER" id="PTHR39322">
    <property type="entry name" value="ACYL-HOMOSERINE-LACTONE SYNTHASE"/>
    <property type="match status" value="1"/>
</dbReference>
<dbReference type="SUPFAM" id="SSF55729">
    <property type="entry name" value="Acyl-CoA N-acyltransferases (Nat)"/>
    <property type="match status" value="1"/>
</dbReference>
<dbReference type="GO" id="GO:0009372">
    <property type="term" value="P:quorum sensing"/>
    <property type="evidence" value="ECO:0007669"/>
    <property type="project" value="UniProtKB-UniRule"/>
</dbReference>
<evidence type="ECO:0000256" key="6">
    <source>
        <dbReference type="ARBA" id="ARBA00022929"/>
    </source>
</evidence>
<dbReference type="InterPro" id="IPR001690">
    <property type="entry name" value="Autoind_synthase"/>
</dbReference>
<name>A0A1E5C1G4_9GAMM</name>
<dbReference type="AlphaFoldDB" id="A0A1E5C1G4"/>
<dbReference type="InterPro" id="IPR016181">
    <property type="entry name" value="Acyl_CoA_acyltransferase"/>
</dbReference>
<accession>A0A1E5C1G4</accession>
<evidence type="ECO:0000313" key="11">
    <source>
        <dbReference type="Proteomes" id="UP000095039"/>
    </source>
</evidence>
<evidence type="ECO:0000313" key="10">
    <source>
        <dbReference type="EMBL" id="OEE58982.1"/>
    </source>
</evidence>
<dbReference type="InterPro" id="IPR018311">
    <property type="entry name" value="Autoind_synth_CS"/>
</dbReference>
<dbReference type="Gene3D" id="3.40.630.30">
    <property type="match status" value="1"/>
</dbReference>
<evidence type="ECO:0000256" key="4">
    <source>
        <dbReference type="ARBA" id="ARBA00022679"/>
    </source>
</evidence>
<sequence length="195" mass="22603">MSQLITLTPESKFHNPAVLNNIFRLRHRSFLERLGWEVESTQDMESDNFDEMNETSYVALTEDNQEVIGCWRAMPTQGEYMLKDVFPQLLQGEDAPMEEGVWEISRFTTSKESYENTNGWFGNNALTLIRSFYDFAQENDIRAYVLVTTVGCERMLRSLGLNMRRMGNGKSLKVGKERSVALRLEVDERLKININ</sequence>
<evidence type="ECO:0000256" key="3">
    <source>
        <dbReference type="ARBA" id="ARBA00022654"/>
    </source>
</evidence>
<dbReference type="PANTHER" id="PTHR39322:SF1">
    <property type="entry name" value="ISOVALERYL-HOMOSERINE LACTONE SYNTHASE"/>
    <property type="match status" value="1"/>
</dbReference>
<dbReference type="PROSITE" id="PS00949">
    <property type="entry name" value="AUTOINDUCER_SYNTH_1"/>
    <property type="match status" value="1"/>
</dbReference>
<keyword evidence="4 9" id="KW-0808">Transferase</keyword>
<dbReference type="Proteomes" id="UP000095039">
    <property type="component" value="Unassembled WGS sequence"/>
</dbReference>
<keyword evidence="3 8" id="KW-0673">Quorum sensing</keyword>
<evidence type="ECO:0000256" key="9">
    <source>
        <dbReference type="RuleBase" id="RU361135"/>
    </source>
</evidence>